<dbReference type="Gene3D" id="1.25.10.10">
    <property type="entry name" value="Leucine-rich Repeat Variant"/>
    <property type="match status" value="3"/>
</dbReference>
<dbReference type="EMBL" id="CAJNOG010000691">
    <property type="protein sequence ID" value="CAF1336956.1"/>
    <property type="molecule type" value="Genomic_DNA"/>
</dbReference>
<keyword evidence="1" id="KW-0040">ANK repeat</keyword>
<gene>
    <name evidence="3" type="ORF">JYZ213_LOCUS34273</name>
</gene>
<dbReference type="PROSITE" id="PS50088">
    <property type="entry name" value="ANK_REPEAT"/>
    <property type="match status" value="1"/>
</dbReference>
<accession>A0A815GCT5</accession>
<organism evidence="3 4">
    <name type="scientific">Adineta steineri</name>
    <dbReference type="NCBI Taxonomy" id="433720"/>
    <lineage>
        <taxon>Eukaryota</taxon>
        <taxon>Metazoa</taxon>
        <taxon>Spiralia</taxon>
        <taxon>Gnathifera</taxon>
        <taxon>Rotifera</taxon>
        <taxon>Eurotatoria</taxon>
        <taxon>Bdelloidea</taxon>
        <taxon>Adinetida</taxon>
        <taxon>Adinetidae</taxon>
        <taxon>Adineta</taxon>
    </lineage>
</organism>
<evidence type="ECO:0000313" key="4">
    <source>
        <dbReference type="Proteomes" id="UP000663845"/>
    </source>
</evidence>
<dbReference type="SMART" id="SM00248">
    <property type="entry name" value="ANK"/>
    <property type="match status" value="3"/>
</dbReference>
<dbReference type="InterPro" id="IPR011989">
    <property type="entry name" value="ARM-like"/>
</dbReference>
<dbReference type="Gene3D" id="1.25.40.20">
    <property type="entry name" value="Ankyrin repeat-containing domain"/>
    <property type="match status" value="1"/>
</dbReference>
<evidence type="ECO:0000256" key="2">
    <source>
        <dbReference type="SAM" id="MobiDB-lite"/>
    </source>
</evidence>
<dbReference type="SMART" id="SM00185">
    <property type="entry name" value="ARM"/>
    <property type="match status" value="6"/>
</dbReference>
<reference evidence="3" key="1">
    <citation type="submission" date="2021-02" db="EMBL/GenBank/DDBJ databases">
        <authorList>
            <person name="Nowell W R."/>
        </authorList>
    </citation>
    <scope>NUCLEOTIDE SEQUENCE</scope>
</reference>
<sequence>CIISSARGSASSRGGESIDDGVGSSNTYDNNGYLPIHRAVFNGYEVTLKNILDDALKRNELNQQLEAKTEKTELTPLLLATAVGRIQIISFLLKYPVNINAVDVNQQGIVAIAALSQNERTLRYIIELPVADNSLNVWKPLFKLFTSLGDDESSVGGRALELLTRPKAETNQGSIYWQPIIVNGLIPALVDILTESKNDDALTSAYLILLHAVNEQPRIHNDLISNKKVFSSMLRHTRSTNKEIVTLIGRLFASLTKQRSLGQTMVDQSIFEPLMTLIDKERSPEVISSYFDCLANIVSYSSVYQIQIANYPFFLQLLIDHYLQEFDLDLSLSVMNFVRQLVLNNQDIQNLLAENGACEHILGALTASSKDLQQIAIETIRAFGDNNPQVQYIMISENALEQLLNLLDKTTVASLQIAIVCTLWTLCGNSASRKRDVATRIGVKKLINKTTVASLQIAIVCTLWTLCGNSASRKRDVATRIGVKKLISLYNIKSEEHLYALTDIIGELTKRTASVKTNIAEEINRAVGLPPIIRLLTLNNEQLVLSALKTLQLLACAPGYIPNQLNQEAIVKFDGIPFIVALMMHVKNELIQVEAAQTLACIALGNTQCLTLIETTLDFSYTCLLKLIQSKNSTVQLKASNALATFIYNNQRLEMFLARECQFSFAYFEKFLENNNDHIRCAAAFQIVALADFIHEQSQAMSAAIGCGILMDILRLSRTDEAKSDAAECIARLAHMKPSIPHALIAANAIDYLCDLFSSTNDTTIGIASIALGYLSYVPEGQRKLLYRCRGELDIMAFLKVYNCLPGTTPRMSKHLLEAWDRYNSLKLPKLRPRGSNVRYFKVLANSIERLRAPPQPNIEKESISSSPVKFYLPPIRQKVN</sequence>
<dbReference type="InterPro" id="IPR002110">
    <property type="entry name" value="Ankyrin_rpt"/>
</dbReference>
<evidence type="ECO:0000256" key="1">
    <source>
        <dbReference type="PROSITE-ProRule" id="PRU00023"/>
    </source>
</evidence>
<dbReference type="PANTHER" id="PTHR46464:SF2">
    <property type="entry name" value="ANKYRIN AND ARMADILLO REPEAT-CONTAINING PROTEIN"/>
    <property type="match status" value="1"/>
</dbReference>
<feature type="repeat" description="ANK" evidence="1">
    <location>
        <begin position="72"/>
        <end position="104"/>
    </location>
</feature>
<dbReference type="Proteomes" id="UP000663845">
    <property type="component" value="Unassembled WGS sequence"/>
</dbReference>
<dbReference type="PANTHER" id="PTHR46464">
    <property type="entry name" value="ANK_REP_REGION DOMAIN-CONTAINING PROTEIN"/>
    <property type="match status" value="1"/>
</dbReference>
<dbReference type="AlphaFoldDB" id="A0A815GCT5"/>
<feature type="region of interest" description="Disordered" evidence="2">
    <location>
        <begin position="1"/>
        <end position="23"/>
    </location>
</feature>
<dbReference type="SUPFAM" id="SSF48403">
    <property type="entry name" value="Ankyrin repeat"/>
    <property type="match status" value="1"/>
</dbReference>
<dbReference type="SUPFAM" id="SSF48371">
    <property type="entry name" value="ARM repeat"/>
    <property type="match status" value="1"/>
</dbReference>
<proteinExistence type="predicted"/>
<dbReference type="InterPro" id="IPR016024">
    <property type="entry name" value="ARM-type_fold"/>
</dbReference>
<evidence type="ECO:0000313" key="3">
    <source>
        <dbReference type="EMBL" id="CAF1336956.1"/>
    </source>
</evidence>
<feature type="compositionally biased region" description="Low complexity" evidence="2">
    <location>
        <begin position="1"/>
        <end position="15"/>
    </location>
</feature>
<dbReference type="InterPro" id="IPR036770">
    <property type="entry name" value="Ankyrin_rpt-contain_sf"/>
</dbReference>
<dbReference type="InterPro" id="IPR043379">
    <property type="entry name" value="ANKAR"/>
</dbReference>
<dbReference type="InterPro" id="IPR000225">
    <property type="entry name" value="Armadillo"/>
</dbReference>
<protein>
    <submittedName>
        <fullName evidence="3">Uncharacterized protein</fullName>
    </submittedName>
</protein>
<comment type="caution">
    <text evidence="3">The sequence shown here is derived from an EMBL/GenBank/DDBJ whole genome shotgun (WGS) entry which is preliminary data.</text>
</comment>
<name>A0A815GCT5_9BILA</name>
<feature type="non-terminal residue" evidence="3">
    <location>
        <position position="1"/>
    </location>
</feature>